<dbReference type="PANTHER" id="PTHR45614">
    <property type="entry name" value="MYB PROTEIN-RELATED"/>
    <property type="match status" value="1"/>
</dbReference>
<feature type="domain" description="HTH myb-type" evidence="9">
    <location>
        <begin position="413"/>
        <end position="461"/>
    </location>
</feature>
<dbReference type="InterPro" id="IPR001005">
    <property type="entry name" value="SANT/Myb"/>
</dbReference>
<evidence type="ECO:0000259" key="8">
    <source>
        <dbReference type="PROSITE" id="PS50090"/>
    </source>
</evidence>
<keyword evidence="4" id="KW-0238">DNA-binding</keyword>
<dbReference type="PANTHER" id="PTHR45614:SF274">
    <property type="entry name" value="MYB-LIKE DNA-BINDING PROTEIN"/>
    <property type="match status" value="1"/>
</dbReference>
<evidence type="ECO:0000313" key="10">
    <source>
        <dbReference type="EMBL" id="CAI2370550.1"/>
    </source>
</evidence>
<dbReference type="InterPro" id="IPR017930">
    <property type="entry name" value="Myb_dom"/>
</dbReference>
<evidence type="ECO:0000256" key="3">
    <source>
        <dbReference type="ARBA" id="ARBA00023015"/>
    </source>
</evidence>
<dbReference type="SUPFAM" id="SSF46689">
    <property type="entry name" value="Homeodomain-like"/>
    <property type="match status" value="2"/>
</dbReference>
<dbReference type="Proteomes" id="UP001295684">
    <property type="component" value="Unassembled WGS sequence"/>
</dbReference>
<feature type="compositionally biased region" description="Basic residues" evidence="7">
    <location>
        <begin position="178"/>
        <end position="190"/>
    </location>
</feature>
<feature type="domain" description="Myb-like" evidence="8">
    <location>
        <begin position="305"/>
        <end position="356"/>
    </location>
</feature>
<keyword evidence="6" id="KW-0539">Nucleus</keyword>
<dbReference type="GO" id="GO:0000981">
    <property type="term" value="F:DNA-binding transcription factor activity, RNA polymerase II-specific"/>
    <property type="evidence" value="ECO:0007669"/>
    <property type="project" value="TreeGrafter"/>
</dbReference>
<accession>A0AAD1UP80</accession>
<comment type="subcellular location">
    <subcellularLocation>
        <location evidence="1">Nucleus</location>
    </subcellularLocation>
</comment>
<keyword evidence="5" id="KW-0804">Transcription</keyword>
<reference evidence="10" key="1">
    <citation type="submission" date="2023-07" db="EMBL/GenBank/DDBJ databases">
        <authorList>
            <consortium name="AG Swart"/>
            <person name="Singh M."/>
            <person name="Singh A."/>
            <person name="Seah K."/>
            <person name="Emmerich C."/>
        </authorList>
    </citation>
    <scope>NUCLEOTIDE SEQUENCE</scope>
    <source>
        <strain evidence="10">DP1</strain>
    </source>
</reference>
<dbReference type="PROSITE" id="PS50090">
    <property type="entry name" value="MYB_LIKE"/>
    <property type="match status" value="3"/>
</dbReference>
<dbReference type="Gene3D" id="1.10.10.60">
    <property type="entry name" value="Homeodomain-like"/>
    <property type="match status" value="3"/>
</dbReference>
<evidence type="ECO:0000259" key="9">
    <source>
        <dbReference type="PROSITE" id="PS51294"/>
    </source>
</evidence>
<dbReference type="FunFam" id="1.10.10.60:FF:000010">
    <property type="entry name" value="Transcriptional activator Myb isoform A"/>
    <property type="match status" value="1"/>
</dbReference>
<keyword evidence="11" id="KW-1185">Reference proteome</keyword>
<feature type="compositionally biased region" description="Polar residues" evidence="7">
    <location>
        <begin position="80"/>
        <end position="101"/>
    </location>
</feature>
<sequence>MKEKRAAKQNASSSAKNTGKETPKGTTHLPVTRNGSKRIIRPKTSFKEAKHTLKKPTGASKGSGRTRKRQKIKEEDSNDDLQANKENNMPTPISKKGSVTKSGVYLRKRNIKNSYEKSIKEEISEDETQGKESTKRIIKEITIPQSASKVSAAESNKENSECIKTPSSADLPRNTYGLRRRGRGRQPKKSHIYKSEENLIFSHEKDEEMNKHDDSEFKLPNEDKRVNKKEPYVNEFVSDFRKDITMSEDTKDKKKLPILSHNLSFGAAYQFDDCENSEEGSLSNYNKSRMNATSFIDARRRTGSIRRTTKGHWTKEEDALLKTAVLKYEGKNWKKIAECLHGRTDVQCLHRWQKVLNPNLIKGPWTPEEDELVLLLVEKNGPQKWTQIAEYLPGRIGKQCRERWHNHLNPKIKKIAWSEDEEWILYLQHRKLGNKWAEIAKVLEGRTDNSIKNHWNSSMQK</sequence>
<proteinExistence type="predicted"/>
<feature type="compositionally biased region" description="Low complexity" evidence="7">
    <location>
        <begin position="8"/>
        <end position="17"/>
    </location>
</feature>
<dbReference type="EMBL" id="CAMPGE010011739">
    <property type="protein sequence ID" value="CAI2370550.1"/>
    <property type="molecule type" value="Genomic_DNA"/>
</dbReference>
<feature type="compositionally biased region" description="Basic and acidic residues" evidence="7">
    <location>
        <begin position="114"/>
        <end position="139"/>
    </location>
</feature>
<keyword evidence="3" id="KW-0805">Transcription regulation</keyword>
<dbReference type="Pfam" id="PF13921">
    <property type="entry name" value="Myb_DNA-bind_6"/>
    <property type="match status" value="1"/>
</dbReference>
<gene>
    <name evidence="10" type="ORF">ECRASSUSDP1_LOCUS11864</name>
</gene>
<feature type="domain" description="Myb-like" evidence="8">
    <location>
        <begin position="357"/>
        <end position="408"/>
    </location>
</feature>
<dbReference type="PROSITE" id="PS51294">
    <property type="entry name" value="HTH_MYB"/>
    <property type="match status" value="3"/>
</dbReference>
<evidence type="ECO:0000256" key="6">
    <source>
        <dbReference type="ARBA" id="ARBA00023242"/>
    </source>
</evidence>
<evidence type="ECO:0000256" key="4">
    <source>
        <dbReference type="ARBA" id="ARBA00023125"/>
    </source>
</evidence>
<feature type="domain" description="Myb-like" evidence="8">
    <location>
        <begin position="409"/>
        <end position="459"/>
    </location>
</feature>
<comment type="caution">
    <text evidence="10">The sequence shown here is derived from an EMBL/GenBank/DDBJ whole genome shotgun (WGS) entry which is preliminary data.</text>
</comment>
<name>A0AAD1UP80_EUPCR</name>
<dbReference type="SMART" id="SM00717">
    <property type="entry name" value="SANT"/>
    <property type="match status" value="3"/>
</dbReference>
<dbReference type="AlphaFoldDB" id="A0AAD1UP80"/>
<evidence type="ECO:0000256" key="7">
    <source>
        <dbReference type="SAM" id="MobiDB-lite"/>
    </source>
</evidence>
<dbReference type="InterPro" id="IPR050560">
    <property type="entry name" value="MYB_TF"/>
</dbReference>
<evidence type="ECO:0000256" key="2">
    <source>
        <dbReference type="ARBA" id="ARBA00022737"/>
    </source>
</evidence>
<evidence type="ECO:0000256" key="5">
    <source>
        <dbReference type="ARBA" id="ARBA00023163"/>
    </source>
</evidence>
<feature type="domain" description="HTH myb-type" evidence="9">
    <location>
        <begin position="305"/>
        <end position="356"/>
    </location>
</feature>
<keyword evidence="2" id="KW-0677">Repeat</keyword>
<dbReference type="CDD" id="cd00167">
    <property type="entry name" value="SANT"/>
    <property type="match status" value="3"/>
</dbReference>
<dbReference type="Pfam" id="PF00249">
    <property type="entry name" value="Myb_DNA-binding"/>
    <property type="match status" value="1"/>
</dbReference>
<dbReference type="GO" id="GO:0005634">
    <property type="term" value="C:nucleus"/>
    <property type="evidence" value="ECO:0007669"/>
    <property type="project" value="UniProtKB-SubCell"/>
</dbReference>
<dbReference type="GO" id="GO:0000978">
    <property type="term" value="F:RNA polymerase II cis-regulatory region sequence-specific DNA binding"/>
    <property type="evidence" value="ECO:0007669"/>
    <property type="project" value="TreeGrafter"/>
</dbReference>
<organism evidence="10 11">
    <name type="scientific">Euplotes crassus</name>
    <dbReference type="NCBI Taxonomy" id="5936"/>
    <lineage>
        <taxon>Eukaryota</taxon>
        <taxon>Sar</taxon>
        <taxon>Alveolata</taxon>
        <taxon>Ciliophora</taxon>
        <taxon>Intramacronucleata</taxon>
        <taxon>Spirotrichea</taxon>
        <taxon>Hypotrichia</taxon>
        <taxon>Euplotida</taxon>
        <taxon>Euplotidae</taxon>
        <taxon>Moneuplotes</taxon>
    </lineage>
</organism>
<feature type="region of interest" description="Disordered" evidence="7">
    <location>
        <begin position="1"/>
        <end position="190"/>
    </location>
</feature>
<feature type="domain" description="HTH myb-type" evidence="9">
    <location>
        <begin position="357"/>
        <end position="412"/>
    </location>
</feature>
<dbReference type="InterPro" id="IPR009057">
    <property type="entry name" value="Homeodomain-like_sf"/>
</dbReference>
<dbReference type="FunFam" id="1.10.10.60:FF:000016">
    <property type="entry name" value="Transcriptional activator Myb isoform A"/>
    <property type="match status" value="1"/>
</dbReference>
<evidence type="ECO:0000256" key="1">
    <source>
        <dbReference type="ARBA" id="ARBA00004123"/>
    </source>
</evidence>
<evidence type="ECO:0000313" key="11">
    <source>
        <dbReference type="Proteomes" id="UP001295684"/>
    </source>
</evidence>
<protein>
    <submittedName>
        <fullName evidence="10">Uncharacterized protein</fullName>
    </submittedName>
</protein>